<comment type="cofactor">
    <cofactor evidence="1">
        <name>Zn(2+)</name>
        <dbReference type="ChEBI" id="CHEBI:29105"/>
    </cofactor>
</comment>
<proteinExistence type="inferred from homology"/>
<dbReference type="InterPro" id="IPR001842">
    <property type="entry name" value="Peptidase_M36"/>
</dbReference>
<reference evidence="2" key="1">
    <citation type="submission" date="2023-06" db="EMBL/GenBank/DDBJ databases">
        <authorList>
            <consortium name="Lawrence Berkeley National Laboratory"/>
            <person name="Ahrendt S."/>
            <person name="Sahu N."/>
            <person name="Indic B."/>
            <person name="Wong-Bajracharya J."/>
            <person name="Merenyi Z."/>
            <person name="Ke H.-M."/>
            <person name="Monk M."/>
            <person name="Kocsube S."/>
            <person name="Drula E."/>
            <person name="Lipzen A."/>
            <person name="Balint B."/>
            <person name="Henrissat B."/>
            <person name="Andreopoulos B."/>
            <person name="Martin F.M."/>
            <person name="Harder C.B."/>
            <person name="Rigling D."/>
            <person name="Ford K.L."/>
            <person name="Foster G.D."/>
            <person name="Pangilinan J."/>
            <person name="Papanicolaou A."/>
            <person name="Barry K."/>
            <person name="LaButti K."/>
            <person name="Viragh M."/>
            <person name="Koriabine M."/>
            <person name="Yan M."/>
            <person name="Riley R."/>
            <person name="Champramary S."/>
            <person name="Plett K.L."/>
            <person name="Tsai I.J."/>
            <person name="Slot J."/>
            <person name="Sipos G."/>
            <person name="Plett J."/>
            <person name="Nagy L.G."/>
            <person name="Grigoriev I.V."/>
        </authorList>
    </citation>
    <scope>NUCLEOTIDE SEQUENCE</scope>
    <source>
        <strain evidence="2">FPL87.14</strain>
    </source>
</reference>
<protein>
    <recommendedName>
        <fullName evidence="1">Extracellular metalloproteinase</fullName>
        <ecNumber evidence="1">3.4.24.-</ecNumber>
    </recommendedName>
    <alternativeName>
        <fullName evidence="1">Fungalysin</fullName>
    </alternativeName>
</protein>
<keyword evidence="1" id="KW-0865">Zymogen</keyword>
<dbReference type="Pfam" id="PF02128">
    <property type="entry name" value="Peptidase_M36"/>
    <property type="match status" value="1"/>
</dbReference>
<keyword evidence="1" id="KW-0482">Metalloprotease</keyword>
<dbReference type="GO" id="GO:0008270">
    <property type="term" value="F:zinc ion binding"/>
    <property type="evidence" value="ECO:0007669"/>
    <property type="project" value="InterPro"/>
</dbReference>
<evidence type="ECO:0000313" key="2">
    <source>
        <dbReference type="EMBL" id="KAK0437415.1"/>
    </source>
</evidence>
<evidence type="ECO:0000313" key="3">
    <source>
        <dbReference type="Proteomes" id="UP001175226"/>
    </source>
</evidence>
<accession>A0AA39J8I3</accession>
<keyword evidence="1" id="KW-0964">Secreted</keyword>
<gene>
    <name evidence="2" type="ORF">EV421DRAFT_1715275</name>
</gene>
<dbReference type="AlphaFoldDB" id="A0AA39J8I3"/>
<dbReference type="GO" id="GO:0005615">
    <property type="term" value="C:extracellular space"/>
    <property type="evidence" value="ECO:0007669"/>
    <property type="project" value="InterPro"/>
</dbReference>
<dbReference type="Proteomes" id="UP001175226">
    <property type="component" value="Unassembled WGS sequence"/>
</dbReference>
<keyword evidence="1" id="KW-0645">Protease</keyword>
<comment type="subcellular location">
    <subcellularLocation>
        <location evidence="1">Secreted</location>
    </subcellularLocation>
</comment>
<dbReference type="EC" id="3.4.24.-" evidence="1"/>
<comment type="similarity">
    <text evidence="1">Belongs to the peptidase M36 family.</text>
</comment>
<feature type="non-terminal residue" evidence="2">
    <location>
        <position position="1"/>
    </location>
</feature>
<dbReference type="GO" id="GO:0004222">
    <property type="term" value="F:metalloendopeptidase activity"/>
    <property type="evidence" value="ECO:0007669"/>
    <property type="project" value="InterPro"/>
</dbReference>
<name>A0AA39J8I3_9AGAR</name>
<keyword evidence="3" id="KW-1185">Reference proteome</keyword>
<dbReference type="Gene3D" id="3.10.170.10">
    <property type="match status" value="1"/>
</dbReference>
<keyword evidence="1" id="KW-0479">Metal-binding</keyword>
<comment type="caution">
    <text evidence="2">The sequence shown here is derived from an EMBL/GenBank/DDBJ whole genome shotgun (WGS) entry which is preliminary data.</text>
</comment>
<keyword evidence="1" id="KW-0862">Zinc</keyword>
<dbReference type="GO" id="GO:0006508">
    <property type="term" value="P:proteolysis"/>
    <property type="evidence" value="ECO:0007669"/>
    <property type="project" value="UniProtKB-KW"/>
</dbReference>
<evidence type="ECO:0000256" key="1">
    <source>
        <dbReference type="RuleBase" id="RU364017"/>
    </source>
</evidence>
<organism evidence="2 3">
    <name type="scientific">Armillaria borealis</name>
    <dbReference type="NCBI Taxonomy" id="47425"/>
    <lineage>
        <taxon>Eukaryota</taxon>
        <taxon>Fungi</taxon>
        <taxon>Dikarya</taxon>
        <taxon>Basidiomycota</taxon>
        <taxon>Agaricomycotina</taxon>
        <taxon>Agaricomycetes</taxon>
        <taxon>Agaricomycetidae</taxon>
        <taxon>Agaricales</taxon>
        <taxon>Marasmiineae</taxon>
        <taxon>Physalacriaceae</taxon>
        <taxon>Armillaria</taxon>
    </lineage>
</organism>
<sequence length="62" mass="7259">FDYHYNTILSPTGRYNIDATHTNTFYIIDKVYEYAYKYGWTEVSYNFRSDGLSKGGTSHGRC</sequence>
<dbReference type="EMBL" id="JAUEPT010000049">
    <property type="protein sequence ID" value="KAK0437415.1"/>
    <property type="molecule type" value="Genomic_DNA"/>
</dbReference>
<keyword evidence="1" id="KW-0378">Hydrolase</keyword>